<dbReference type="Proteomes" id="UP000695022">
    <property type="component" value="Unplaced"/>
</dbReference>
<name>A0ABM1E757_PRICU</name>
<dbReference type="Pfam" id="PF06658">
    <property type="entry name" value="DUF1168"/>
    <property type="match status" value="1"/>
</dbReference>
<reference evidence="3" key="1">
    <citation type="submission" date="2025-08" db="UniProtKB">
        <authorList>
            <consortium name="RefSeq"/>
        </authorList>
    </citation>
    <scope>IDENTIFICATION</scope>
</reference>
<keyword evidence="2" id="KW-1185">Reference proteome</keyword>
<protein>
    <submittedName>
        <fullName evidence="3">PRKR-interacting protein 1 homolog</fullName>
    </submittedName>
</protein>
<evidence type="ECO:0000313" key="2">
    <source>
        <dbReference type="Proteomes" id="UP000695022"/>
    </source>
</evidence>
<dbReference type="InterPro" id="IPR009548">
    <property type="entry name" value="Prkrip1"/>
</dbReference>
<feature type="compositionally biased region" description="Basic and acidic residues" evidence="1">
    <location>
        <begin position="94"/>
        <end position="120"/>
    </location>
</feature>
<feature type="compositionally biased region" description="Basic and acidic residues" evidence="1">
    <location>
        <begin position="141"/>
        <end position="169"/>
    </location>
</feature>
<feature type="region of interest" description="Disordered" evidence="1">
    <location>
        <begin position="92"/>
        <end position="169"/>
    </location>
</feature>
<dbReference type="PANTHER" id="PTHR13507">
    <property type="entry name" value="PRKR-INTERACTING PROTEIN 1"/>
    <property type="match status" value="1"/>
</dbReference>
<feature type="compositionally biased region" description="Basic and acidic residues" evidence="1">
    <location>
        <begin position="33"/>
        <end position="53"/>
    </location>
</feature>
<evidence type="ECO:0000256" key="1">
    <source>
        <dbReference type="SAM" id="MobiDB-lite"/>
    </source>
</evidence>
<evidence type="ECO:0000313" key="3">
    <source>
        <dbReference type="RefSeq" id="XP_014668028.1"/>
    </source>
</evidence>
<dbReference type="RefSeq" id="XP_014668028.1">
    <property type="nucleotide sequence ID" value="XM_014812542.1"/>
</dbReference>
<dbReference type="PANTHER" id="PTHR13507:SF0">
    <property type="entry name" value="PRKR-INTERACTING PROTEIN 1"/>
    <property type="match status" value="1"/>
</dbReference>
<accession>A0ABM1E757</accession>
<feature type="compositionally biased region" description="Basic residues" evidence="1">
    <location>
        <begin position="121"/>
        <end position="140"/>
    </location>
</feature>
<sequence>MEQNDVKDDEKSASDKVVVPKTATQIQRMKLEKLMKNPEKPVDIPEGPRERSLSKPPDFVRNVMGSSAGAGSGEFHVYRHIRRREYARQQLIEETGKREDENEAYHEKLNKHKTEAEARTAKKRAKRLKKKEKMKEKKFKKGDDRAGDEARRQKESDESGSSDADRSDT</sequence>
<dbReference type="GeneID" id="106809461"/>
<organism evidence="2 3">
    <name type="scientific">Priapulus caudatus</name>
    <name type="common">Priapulid worm</name>
    <dbReference type="NCBI Taxonomy" id="37621"/>
    <lineage>
        <taxon>Eukaryota</taxon>
        <taxon>Metazoa</taxon>
        <taxon>Ecdysozoa</taxon>
        <taxon>Scalidophora</taxon>
        <taxon>Priapulida</taxon>
        <taxon>Priapulimorpha</taxon>
        <taxon>Priapulimorphida</taxon>
        <taxon>Priapulidae</taxon>
        <taxon>Priapulus</taxon>
    </lineage>
</organism>
<proteinExistence type="predicted"/>
<gene>
    <name evidence="3" type="primary">LOC106809461</name>
</gene>
<feature type="region of interest" description="Disordered" evidence="1">
    <location>
        <begin position="33"/>
        <end position="72"/>
    </location>
</feature>